<evidence type="ECO:0000256" key="2">
    <source>
        <dbReference type="PROSITE-ProRule" id="PRU00339"/>
    </source>
</evidence>
<evidence type="ECO:0000313" key="6">
    <source>
        <dbReference type="Proteomes" id="UP001165568"/>
    </source>
</evidence>
<name>A0AA41XTV4_9GAMM</name>
<reference evidence="4" key="1">
    <citation type="submission" date="2022-04" db="EMBL/GenBank/DDBJ databases">
        <title>Brenneria sp. isolated from walnut trees in Serbia.</title>
        <authorList>
            <person name="Gasic K."/>
            <person name="Zlatkovic N."/>
            <person name="Kuzmanovic N."/>
        </authorList>
    </citation>
    <scope>NUCLEOTIDE SEQUENCE</scope>
    <source>
        <strain evidence="5">KBI 423</strain>
        <strain evidence="4">KBI 447</strain>
    </source>
</reference>
<keyword evidence="4" id="KW-0328">Glycosyltransferase</keyword>
<evidence type="ECO:0000313" key="4">
    <source>
        <dbReference type="EMBL" id="MCV9877773.1"/>
    </source>
</evidence>
<organism evidence="4 7">
    <name type="scientific">Brenneria izbisi</name>
    <dbReference type="NCBI Taxonomy" id="2939450"/>
    <lineage>
        <taxon>Bacteria</taxon>
        <taxon>Pseudomonadati</taxon>
        <taxon>Pseudomonadota</taxon>
        <taxon>Gammaproteobacteria</taxon>
        <taxon>Enterobacterales</taxon>
        <taxon>Pectobacteriaceae</taxon>
        <taxon>Brenneria</taxon>
    </lineage>
</organism>
<dbReference type="InterPro" id="IPR029044">
    <property type="entry name" value="Nucleotide-diphossugar_trans"/>
</dbReference>
<dbReference type="InterPro" id="IPR011990">
    <property type="entry name" value="TPR-like_helical_dom_sf"/>
</dbReference>
<dbReference type="SMART" id="SM00028">
    <property type="entry name" value="TPR"/>
    <property type="match status" value="3"/>
</dbReference>
<keyword evidence="2" id="KW-0802">TPR repeat</keyword>
<evidence type="ECO:0000256" key="1">
    <source>
        <dbReference type="ARBA" id="ARBA00038494"/>
    </source>
</evidence>
<dbReference type="Pfam" id="PF00535">
    <property type="entry name" value="Glycos_transf_2"/>
    <property type="match status" value="1"/>
</dbReference>
<keyword evidence="4" id="KW-0808">Transferase</keyword>
<dbReference type="Pfam" id="PF13181">
    <property type="entry name" value="TPR_8"/>
    <property type="match status" value="1"/>
</dbReference>
<accession>A0AA41XTV4</accession>
<comment type="caution">
    <text evidence="4">The sequence shown here is derived from an EMBL/GenBank/DDBJ whole genome shotgun (WGS) entry which is preliminary data.</text>
</comment>
<dbReference type="EMBL" id="JAMPJT010000001">
    <property type="protein sequence ID" value="MCV9877773.1"/>
    <property type="molecule type" value="Genomic_DNA"/>
</dbReference>
<dbReference type="InterPro" id="IPR001173">
    <property type="entry name" value="Glyco_trans_2-like"/>
</dbReference>
<dbReference type="Gene3D" id="3.90.550.10">
    <property type="entry name" value="Spore Coat Polysaccharide Biosynthesis Protein SpsA, Chain A"/>
    <property type="match status" value="1"/>
</dbReference>
<dbReference type="SUPFAM" id="SSF53448">
    <property type="entry name" value="Nucleotide-diphospho-sugar transferases"/>
    <property type="match status" value="1"/>
</dbReference>
<dbReference type="CDD" id="cd02511">
    <property type="entry name" value="Beta4Glucosyltransferase"/>
    <property type="match status" value="1"/>
</dbReference>
<proteinExistence type="inferred from homology"/>
<dbReference type="PROSITE" id="PS50005">
    <property type="entry name" value="TPR"/>
    <property type="match status" value="1"/>
</dbReference>
<evidence type="ECO:0000259" key="3">
    <source>
        <dbReference type="Pfam" id="PF00535"/>
    </source>
</evidence>
<dbReference type="RefSeq" id="WP_264088354.1">
    <property type="nucleotide sequence ID" value="NZ_JAMPJT010000001.1"/>
</dbReference>
<feature type="domain" description="Glycosyltransferase 2-like" evidence="3">
    <location>
        <begin position="15"/>
        <end position="135"/>
    </location>
</feature>
<dbReference type="PANTHER" id="PTHR43630:SF2">
    <property type="entry name" value="GLYCOSYLTRANSFERASE"/>
    <property type="match status" value="1"/>
</dbReference>
<dbReference type="SUPFAM" id="SSF48452">
    <property type="entry name" value="TPR-like"/>
    <property type="match status" value="1"/>
</dbReference>
<dbReference type="Gene3D" id="1.25.40.10">
    <property type="entry name" value="Tetratricopeptide repeat domain"/>
    <property type="match status" value="2"/>
</dbReference>
<dbReference type="Proteomes" id="UP001165568">
    <property type="component" value="Unassembled WGS sequence"/>
</dbReference>
<dbReference type="EMBL" id="JAMPJU010000001">
    <property type="protein sequence ID" value="MCV9880662.1"/>
    <property type="molecule type" value="Genomic_DNA"/>
</dbReference>
<dbReference type="PANTHER" id="PTHR43630">
    <property type="entry name" value="POLY-BETA-1,6-N-ACETYL-D-GLUCOSAMINE SYNTHASE"/>
    <property type="match status" value="1"/>
</dbReference>
<dbReference type="Proteomes" id="UP001165569">
    <property type="component" value="Unassembled WGS sequence"/>
</dbReference>
<sequence>MQNPKKTVNAPLMISVCMIVKDEAQHLENSLRSLAQYFDDIVVVDTGSIDDSKEIASRFTNKIYDFQWIADFSAARNYSLQFAKYDWVLVVDADEVLDKIDNAMLSEQISSYPTNIGTIEIVSITNDESTSEKDFIKERISRLFDKSHYEFVGIIHEQICKKTDEVPDGRFDAPLSFIHSGYIKDIIESKNKISRNITLLQRAIDESKDDPYLYYQLGKSYYLDKNYALAEKSFETSLHLQKDRYHDYNEVLIECYGYCLINTAQYEKALEILKYEDFCTSTDFIFLKALILMNNADFQNAIDTFQLCTRMESGRKKGVNTYKANYNIAVILECFGMKPEALEYYQKCGNYKLALEGINRVR</sequence>
<feature type="repeat" description="TPR" evidence="2">
    <location>
        <begin position="211"/>
        <end position="244"/>
    </location>
</feature>
<evidence type="ECO:0000313" key="5">
    <source>
        <dbReference type="EMBL" id="MCV9880662.1"/>
    </source>
</evidence>
<protein>
    <submittedName>
        <fullName evidence="4">Glycosyltransferase</fullName>
        <ecNumber evidence="4">2.4.-.-</ecNumber>
    </submittedName>
</protein>
<gene>
    <name evidence="4" type="ORF">NC803_02745</name>
    <name evidence="5" type="ORF">NC856_00005</name>
</gene>
<dbReference type="InterPro" id="IPR019734">
    <property type="entry name" value="TPR_rpt"/>
</dbReference>
<dbReference type="EC" id="2.4.-.-" evidence="4"/>
<evidence type="ECO:0000313" key="7">
    <source>
        <dbReference type="Proteomes" id="UP001165569"/>
    </source>
</evidence>
<keyword evidence="6" id="KW-1185">Reference proteome</keyword>
<comment type="similarity">
    <text evidence="1">Belongs to the glycosyltransferase 2 family. WaaE/KdtX subfamily.</text>
</comment>
<dbReference type="GO" id="GO:0016757">
    <property type="term" value="F:glycosyltransferase activity"/>
    <property type="evidence" value="ECO:0007669"/>
    <property type="project" value="UniProtKB-KW"/>
</dbReference>
<dbReference type="AlphaFoldDB" id="A0AA41XTV4"/>